<dbReference type="InterPro" id="IPR018181">
    <property type="entry name" value="Heat_shock_70_CS"/>
</dbReference>
<dbReference type="PROSITE" id="PS00297">
    <property type="entry name" value="HSP70_1"/>
    <property type="match status" value="1"/>
</dbReference>
<reference evidence="4 5" key="1">
    <citation type="submission" date="2019-06" db="EMBL/GenBank/DDBJ databases">
        <title>A chromosomal-level reference genome of Carpinus fangiana (Coryloideae, Betulaceae).</title>
        <authorList>
            <person name="Yang X."/>
            <person name="Wang Z."/>
            <person name="Zhang L."/>
            <person name="Hao G."/>
            <person name="Liu J."/>
            <person name="Yang Y."/>
        </authorList>
    </citation>
    <scope>NUCLEOTIDE SEQUENCE [LARGE SCALE GENOMIC DNA]</scope>
    <source>
        <strain evidence="4">Cfa_2016G</strain>
        <tissue evidence="4">Leaf</tissue>
    </source>
</reference>
<evidence type="ECO:0000256" key="1">
    <source>
        <dbReference type="ARBA" id="ARBA00007381"/>
    </source>
</evidence>
<dbReference type="InterPro" id="IPR043129">
    <property type="entry name" value="ATPase_NBD"/>
</dbReference>
<comment type="similarity">
    <text evidence="1">Belongs to the heat shock protein 70 family.</text>
</comment>
<accession>A0A5N6QDQ5</accession>
<dbReference type="PANTHER" id="PTHR19375">
    <property type="entry name" value="HEAT SHOCK PROTEIN 70KDA"/>
    <property type="match status" value="1"/>
</dbReference>
<dbReference type="GO" id="GO:0140662">
    <property type="term" value="F:ATP-dependent protein folding chaperone"/>
    <property type="evidence" value="ECO:0007669"/>
    <property type="project" value="InterPro"/>
</dbReference>
<dbReference type="Gene3D" id="3.30.420.40">
    <property type="match status" value="1"/>
</dbReference>
<proteinExistence type="inferred from homology"/>
<dbReference type="SUPFAM" id="SSF53067">
    <property type="entry name" value="Actin-like ATPase domain"/>
    <property type="match status" value="1"/>
</dbReference>
<evidence type="ECO:0000256" key="3">
    <source>
        <dbReference type="ARBA" id="ARBA00022840"/>
    </source>
</evidence>
<keyword evidence="2" id="KW-0547">Nucleotide-binding</keyword>
<keyword evidence="5" id="KW-1185">Reference proteome</keyword>
<dbReference type="FunFam" id="3.30.420.40:FF:000028">
    <property type="entry name" value="heat shock 70 kDa protein-like"/>
    <property type="match status" value="1"/>
</dbReference>
<keyword evidence="3" id="KW-0067">ATP-binding</keyword>
<dbReference type="AlphaFoldDB" id="A0A5N6QDQ5"/>
<organism evidence="4 5">
    <name type="scientific">Carpinus fangiana</name>
    <dbReference type="NCBI Taxonomy" id="176857"/>
    <lineage>
        <taxon>Eukaryota</taxon>
        <taxon>Viridiplantae</taxon>
        <taxon>Streptophyta</taxon>
        <taxon>Embryophyta</taxon>
        <taxon>Tracheophyta</taxon>
        <taxon>Spermatophyta</taxon>
        <taxon>Magnoliopsida</taxon>
        <taxon>eudicotyledons</taxon>
        <taxon>Gunneridae</taxon>
        <taxon>Pentapetalae</taxon>
        <taxon>rosids</taxon>
        <taxon>fabids</taxon>
        <taxon>Fagales</taxon>
        <taxon>Betulaceae</taxon>
        <taxon>Carpinus</taxon>
    </lineage>
</organism>
<evidence type="ECO:0000313" key="5">
    <source>
        <dbReference type="Proteomes" id="UP000327013"/>
    </source>
</evidence>
<dbReference type="Pfam" id="PF00012">
    <property type="entry name" value="HSP70"/>
    <property type="match status" value="1"/>
</dbReference>
<dbReference type="EMBL" id="CM017321">
    <property type="protein sequence ID" value="KAE7996789.1"/>
    <property type="molecule type" value="Genomic_DNA"/>
</dbReference>
<evidence type="ECO:0000256" key="2">
    <source>
        <dbReference type="ARBA" id="ARBA00022741"/>
    </source>
</evidence>
<dbReference type="PRINTS" id="PR00301">
    <property type="entry name" value="HEATSHOCK70"/>
</dbReference>
<dbReference type="Proteomes" id="UP000327013">
    <property type="component" value="Chromosome 1"/>
</dbReference>
<name>A0A5N6QDQ5_9ROSI</name>
<dbReference type="InterPro" id="IPR013126">
    <property type="entry name" value="Hsp_70_fam"/>
</dbReference>
<dbReference type="GO" id="GO:0005524">
    <property type="term" value="F:ATP binding"/>
    <property type="evidence" value="ECO:0007669"/>
    <property type="project" value="UniProtKB-KW"/>
</dbReference>
<sequence length="74" mass="7961">MAGEGEGLAIGIDLGTTYSCVAVWKIDRVEIIVNDQGNRMTPSYVAFTDKERLVGEAAKNQVARNPTNSIFGNS</sequence>
<gene>
    <name evidence="4" type="ORF">FH972_001480</name>
</gene>
<dbReference type="OrthoDB" id="3789372at2759"/>
<protein>
    <submittedName>
        <fullName evidence="4">Uncharacterized protein</fullName>
    </submittedName>
</protein>
<evidence type="ECO:0000313" key="4">
    <source>
        <dbReference type="EMBL" id="KAE7996789.1"/>
    </source>
</evidence>